<evidence type="ECO:0000313" key="1">
    <source>
        <dbReference type="EMBL" id="AFH19817.1"/>
    </source>
</evidence>
<name>J7F9G4_9CAUD</name>
<organism evidence="1 2">
    <name type="scientific">Agrobacterium phage 7-7-1</name>
    <dbReference type="NCBI Taxonomy" id="1161931"/>
    <lineage>
        <taxon>Viruses</taxon>
        <taxon>Duplodnaviria</taxon>
        <taxon>Heunggongvirae</taxon>
        <taxon>Uroviricota</taxon>
        <taxon>Caudoviricetes</taxon>
        <taxon>Schmittlotzvirus</taxon>
        <taxon>Schmittlotzvirus sv771</taxon>
    </lineage>
</organism>
<gene>
    <name evidence="1" type="ORF">7-7-1_000119</name>
</gene>
<dbReference type="EMBL" id="JQ312117">
    <property type="protein sequence ID" value="AFH19817.1"/>
    <property type="molecule type" value="Genomic_DNA"/>
</dbReference>
<evidence type="ECO:0000313" key="2">
    <source>
        <dbReference type="Proteomes" id="UP000003754"/>
    </source>
</evidence>
<accession>J7F9G4</accession>
<keyword evidence="2" id="KW-1185">Reference proteome</keyword>
<protein>
    <submittedName>
        <fullName evidence="1">Structural protein</fullName>
    </submittedName>
</protein>
<dbReference type="Proteomes" id="UP000003754">
    <property type="component" value="Segment"/>
</dbReference>
<proteinExistence type="predicted"/>
<dbReference type="RefSeq" id="YP_007006575.1">
    <property type="nucleotide sequence ID" value="NC_019519.1"/>
</dbReference>
<sequence length="202" mass="22059">MNYETLLPLQTIREHAKCDDNPRVTDTLLSLYREAAFEAAELYTGMSFTPQKTIVEPVRIKNRKGKIVLSQVPIAGRPVVFTGGGLGSPLELIPFPNSNVLHFPNGSPDRFQTWGDCHTCGVPSQLMATYVAGRRCESSVPAGIIMGVLKLIAWNINNPGDEIMSVRNTSTANAQGLIGGTNNGAVVSGAQDEWFRYRRVIL</sequence>
<dbReference type="GeneID" id="14012071"/>
<dbReference type="KEGG" id="vg:14012071"/>
<reference evidence="1 2" key="1">
    <citation type="submission" date="2011-12" db="EMBL/GenBank/DDBJ databases">
        <title>The genome sequence of the flagella-specific Agrobacterium bacteriophage 7-7-1.</title>
        <authorList>
            <person name="Schmitt R."/>
            <person name="Van den Bossche A."/>
            <person name="Lavigne R."/>
            <person name="Kropinski A.M."/>
        </authorList>
    </citation>
    <scope>NUCLEOTIDE SEQUENCE [LARGE SCALE GENOMIC DNA]</scope>
</reference>